<feature type="compositionally biased region" description="Basic and acidic residues" evidence="7">
    <location>
        <begin position="1"/>
        <end position="12"/>
    </location>
</feature>
<dbReference type="Pfam" id="PF09415">
    <property type="entry name" value="CENP-X"/>
    <property type="match status" value="1"/>
</dbReference>
<evidence type="ECO:0000313" key="9">
    <source>
        <dbReference type="Proteomes" id="UP000799421"/>
    </source>
</evidence>
<comment type="subcellular location">
    <subcellularLocation>
        <location evidence="1">Nucleus</location>
    </subcellularLocation>
</comment>
<sequence>MPPRKETARQKETVVYPPSKTKSLPYKPPRPAASAFTTAKTALARTESINTTTSASDIFGATIPTSPIEELDDDPLQQAPPATTKPGFTTASAFNKGIIDNRGFKPPSRTTSNGKAKEKVPKDPPTSTSISLISFDNDANDDDSDKDKSLFTPGQDRKRANSSPSIIFQDSPAATGAALPPPNASGTGIPQPLLIRLLHEHFKNKDTKIDKHAIVVLQRYIDVFVREAMARAAVGKEGEMDIWLEKEDLERIAAGLMLDF</sequence>
<evidence type="ECO:0000313" key="8">
    <source>
        <dbReference type="EMBL" id="KAF2860270.1"/>
    </source>
</evidence>
<dbReference type="GO" id="GO:0003677">
    <property type="term" value="F:DNA binding"/>
    <property type="evidence" value="ECO:0007669"/>
    <property type="project" value="UniProtKB-KW"/>
</dbReference>
<dbReference type="OrthoDB" id="2500381at2759"/>
<keyword evidence="9" id="KW-1185">Reference proteome</keyword>
<dbReference type="Proteomes" id="UP000799421">
    <property type="component" value="Unassembled WGS sequence"/>
</dbReference>
<evidence type="ECO:0000256" key="7">
    <source>
        <dbReference type="SAM" id="MobiDB-lite"/>
    </source>
</evidence>
<dbReference type="PANTHER" id="PTHR28680:SF1">
    <property type="entry name" value="CENTROMERE PROTEIN X"/>
    <property type="match status" value="1"/>
</dbReference>
<evidence type="ECO:0000256" key="2">
    <source>
        <dbReference type="ARBA" id="ARBA00009359"/>
    </source>
</evidence>
<dbReference type="Gene3D" id="1.10.20.10">
    <property type="entry name" value="Histone, subunit A"/>
    <property type="match status" value="1"/>
</dbReference>
<dbReference type="EMBL" id="MU005983">
    <property type="protein sequence ID" value="KAF2860270.1"/>
    <property type="molecule type" value="Genomic_DNA"/>
</dbReference>
<dbReference type="GO" id="GO:0000712">
    <property type="term" value="P:resolution of meiotic recombination intermediates"/>
    <property type="evidence" value="ECO:0007669"/>
    <property type="project" value="TreeGrafter"/>
</dbReference>
<dbReference type="GO" id="GO:0071821">
    <property type="term" value="C:FANCM-MHF complex"/>
    <property type="evidence" value="ECO:0007669"/>
    <property type="project" value="TreeGrafter"/>
</dbReference>
<comment type="similarity">
    <text evidence="2">Belongs to the CENP-X/MHF2 family.</text>
</comment>
<feature type="compositionally biased region" description="Polar residues" evidence="7">
    <location>
        <begin position="125"/>
        <end position="134"/>
    </location>
</feature>
<protein>
    <submittedName>
        <fullName evidence="8">Uncharacterized protein</fullName>
    </submittedName>
</protein>
<dbReference type="CDD" id="cd22921">
    <property type="entry name" value="HFD_CENP-X"/>
    <property type="match status" value="1"/>
</dbReference>
<feature type="region of interest" description="Disordered" evidence="7">
    <location>
        <begin position="55"/>
        <end position="185"/>
    </location>
</feature>
<accession>A0A6A7BYH3</accession>
<feature type="compositionally biased region" description="Basic and acidic residues" evidence="7">
    <location>
        <begin position="145"/>
        <end position="159"/>
    </location>
</feature>
<dbReference type="GO" id="GO:0031297">
    <property type="term" value="P:replication fork processing"/>
    <property type="evidence" value="ECO:0007669"/>
    <property type="project" value="TreeGrafter"/>
</dbReference>
<keyword evidence="4" id="KW-0238">DNA-binding</keyword>
<reference evidence="8" key="1">
    <citation type="journal article" date="2020" name="Stud. Mycol.">
        <title>101 Dothideomycetes genomes: a test case for predicting lifestyles and emergence of pathogens.</title>
        <authorList>
            <person name="Haridas S."/>
            <person name="Albert R."/>
            <person name="Binder M."/>
            <person name="Bloem J."/>
            <person name="Labutti K."/>
            <person name="Salamov A."/>
            <person name="Andreopoulos B."/>
            <person name="Baker S."/>
            <person name="Barry K."/>
            <person name="Bills G."/>
            <person name="Bluhm B."/>
            <person name="Cannon C."/>
            <person name="Castanera R."/>
            <person name="Culley D."/>
            <person name="Daum C."/>
            <person name="Ezra D."/>
            <person name="Gonzalez J."/>
            <person name="Henrissat B."/>
            <person name="Kuo A."/>
            <person name="Liang C."/>
            <person name="Lipzen A."/>
            <person name="Lutzoni F."/>
            <person name="Magnuson J."/>
            <person name="Mondo S."/>
            <person name="Nolan M."/>
            <person name="Ohm R."/>
            <person name="Pangilinan J."/>
            <person name="Park H.-J."/>
            <person name="Ramirez L."/>
            <person name="Alfaro M."/>
            <person name="Sun H."/>
            <person name="Tritt A."/>
            <person name="Yoshinaga Y."/>
            <person name="Zwiers L.-H."/>
            <person name="Turgeon B."/>
            <person name="Goodwin S."/>
            <person name="Spatafora J."/>
            <person name="Crous P."/>
            <person name="Grigoriev I."/>
        </authorList>
    </citation>
    <scope>NUCLEOTIDE SEQUENCE</scope>
    <source>
        <strain evidence="8">CBS 480.64</strain>
    </source>
</reference>
<evidence type="ECO:0000256" key="3">
    <source>
        <dbReference type="ARBA" id="ARBA00022763"/>
    </source>
</evidence>
<keyword evidence="6" id="KW-0539">Nucleus</keyword>
<evidence type="ECO:0000256" key="1">
    <source>
        <dbReference type="ARBA" id="ARBA00004123"/>
    </source>
</evidence>
<dbReference type="AlphaFoldDB" id="A0A6A7BYH3"/>
<dbReference type="InterPro" id="IPR009072">
    <property type="entry name" value="Histone-fold"/>
</dbReference>
<dbReference type="InterPro" id="IPR018552">
    <property type="entry name" value="CENP-X"/>
</dbReference>
<dbReference type="GO" id="GO:0006281">
    <property type="term" value="P:DNA repair"/>
    <property type="evidence" value="ECO:0007669"/>
    <property type="project" value="UniProtKB-KW"/>
</dbReference>
<dbReference type="GO" id="GO:0051382">
    <property type="term" value="P:kinetochore assembly"/>
    <property type="evidence" value="ECO:0007669"/>
    <property type="project" value="InterPro"/>
</dbReference>
<proteinExistence type="inferred from homology"/>
<evidence type="ECO:0000256" key="4">
    <source>
        <dbReference type="ARBA" id="ARBA00023125"/>
    </source>
</evidence>
<gene>
    <name evidence="8" type="ORF">K470DRAFT_72859</name>
</gene>
<name>A0A6A7BYH3_9PEZI</name>
<keyword evidence="5" id="KW-0234">DNA repair</keyword>
<keyword evidence="3" id="KW-0227">DNA damage</keyword>
<evidence type="ECO:0000256" key="6">
    <source>
        <dbReference type="ARBA" id="ARBA00023242"/>
    </source>
</evidence>
<dbReference type="PANTHER" id="PTHR28680">
    <property type="entry name" value="CENTROMERE PROTEIN X"/>
    <property type="match status" value="1"/>
</dbReference>
<dbReference type="GO" id="GO:0046982">
    <property type="term" value="F:protein heterodimerization activity"/>
    <property type="evidence" value="ECO:0007669"/>
    <property type="project" value="InterPro"/>
</dbReference>
<feature type="region of interest" description="Disordered" evidence="7">
    <location>
        <begin position="1"/>
        <end position="33"/>
    </location>
</feature>
<organism evidence="8 9">
    <name type="scientific">Piedraia hortae CBS 480.64</name>
    <dbReference type="NCBI Taxonomy" id="1314780"/>
    <lineage>
        <taxon>Eukaryota</taxon>
        <taxon>Fungi</taxon>
        <taxon>Dikarya</taxon>
        <taxon>Ascomycota</taxon>
        <taxon>Pezizomycotina</taxon>
        <taxon>Dothideomycetes</taxon>
        <taxon>Dothideomycetidae</taxon>
        <taxon>Capnodiales</taxon>
        <taxon>Piedraiaceae</taxon>
        <taxon>Piedraia</taxon>
    </lineage>
</organism>
<evidence type="ECO:0000256" key="5">
    <source>
        <dbReference type="ARBA" id="ARBA00023204"/>
    </source>
</evidence>